<evidence type="ECO:0000313" key="9">
    <source>
        <dbReference type="EMBL" id="KAF6215433.1"/>
    </source>
</evidence>
<gene>
    <name evidence="9" type="ORF">GE061_010186</name>
</gene>
<evidence type="ECO:0000256" key="6">
    <source>
        <dbReference type="ARBA" id="ARBA00022786"/>
    </source>
</evidence>
<dbReference type="Proteomes" id="UP000466442">
    <property type="component" value="Unassembled WGS sequence"/>
</dbReference>
<evidence type="ECO:0000256" key="3">
    <source>
        <dbReference type="ARBA" id="ARBA00022723"/>
    </source>
</evidence>
<keyword evidence="7" id="KW-0862">Zinc</keyword>
<evidence type="ECO:0000256" key="5">
    <source>
        <dbReference type="ARBA" id="ARBA00022771"/>
    </source>
</evidence>
<keyword evidence="10" id="KW-1185">Reference proteome</keyword>
<dbReference type="Pfam" id="PF06701">
    <property type="entry name" value="MIB_HERC2"/>
    <property type="match status" value="1"/>
</dbReference>
<evidence type="ECO:0000256" key="1">
    <source>
        <dbReference type="ARBA" id="ARBA00004906"/>
    </source>
</evidence>
<dbReference type="AlphaFoldDB" id="A0A8S9Y2M3"/>
<dbReference type="GO" id="GO:0004842">
    <property type="term" value="F:ubiquitin-protein transferase activity"/>
    <property type="evidence" value="ECO:0007669"/>
    <property type="project" value="InterPro"/>
</dbReference>
<dbReference type="GO" id="GO:0008270">
    <property type="term" value="F:zinc ion binding"/>
    <property type="evidence" value="ECO:0007669"/>
    <property type="project" value="UniProtKB-KW"/>
</dbReference>
<dbReference type="PANTHER" id="PTHR24202:SF4">
    <property type="entry name" value="E3 UBIQUITIN-PROTEIN LIGASE MIB2-RELATED"/>
    <property type="match status" value="1"/>
</dbReference>
<dbReference type="PANTHER" id="PTHR24202">
    <property type="entry name" value="E3 UBIQUITIN-PROTEIN LIGASE MIB2"/>
    <property type="match status" value="1"/>
</dbReference>
<proteinExistence type="predicted"/>
<protein>
    <recommendedName>
        <fullName evidence="8">MIB/HERC2 domain-containing protein</fullName>
    </recommendedName>
</protein>
<evidence type="ECO:0000256" key="4">
    <source>
        <dbReference type="ARBA" id="ARBA00022737"/>
    </source>
</evidence>
<accession>A0A8S9Y2M3</accession>
<dbReference type="GO" id="GO:0016567">
    <property type="term" value="P:protein ubiquitination"/>
    <property type="evidence" value="ECO:0007669"/>
    <property type="project" value="InterPro"/>
</dbReference>
<dbReference type="GO" id="GO:0005737">
    <property type="term" value="C:cytoplasm"/>
    <property type="evidence" value="ECO:0007669"/>
    <property type="project" value="TreeGrafter"/>
</dbReference>
<comment type="pathway">
    <text evidence="1">Protein modification; protein ubiquitination.</text>
</comment>
<dbReference type="InterPro" id="IPR040847">
    <property type="entry name" value="SH3_15"/>
</dbReference>
<keyword evidence="2" id="KW-0808">Transferase</keyword>
<dbReference type="PROSITE" id="PS51416">
    <property type="entry name" value="MIB_HERC2"/>
    <property type="match status" value="1"/>
</dbReference>
<dbReference type="InterPro" id="IPR037252">
    <property type="entry name" value="Mib_Herc2_sf"/>
</dbReference>
<evidence type="ECO:0000259" key="8">
    <source>
        <dbReference type="PROSITE" id="PS51416"/>
    </source>
</evidence>
<keyword evidence="6" id="KW-0833">Ubl conjugation pathway</keyword>
<dbReference type="OrthoDB" id="2122982at2759"/>
<evidence type="ECO:0000256" key="7">
    <source>
        <dbReference type="ARBA" id="ARBA00022833"/>
    </source>
</evidence>
<dbReference type="InterPro" id="IPR010606">
    <property type="entry name" value="Mib_Herc2"/>
</dbReference>
<comment type="caution">
    <text evidence="9">The sequence shown here is derived from an EMBL/GenBank/DDBJ whole genome shotgun (WGS) entry which is preliminary data.</text>
</comment>
<dbReference type="Pfam" id="PF18346">
    <property type="entry name" value="SH3_15"/>
    <property type="match status" value="2"/>
</dbReference>
<keyword evidence="3" id="KW-0479">Metal-binding</keyword>
<evidence type="ECO:0000313" key="10">
    <source>
        <dbReference type="Proteomes" id="UP000466442"/>
    </source>
</evidence>
<dbReference type="Gene3D" id="2.30.30.40">
    <property type="entry name" value="SH3 Domains"/>
    <property type="match status" value="1"/>
</dbReference>
<dbReference type="SUPFAM" id="SSF159034">
    <property type="entry name" value="Mib/herc2 domain-like"/>
    <property type="match status" value="1"/>
</dbReference>
<keyword evidence="5" id="KW-0863">Zinc-finger</keyword>
<reference evidence="9" key="1">
    <citation type="journal article" date="2021" name="Mol. Ecol. Resour.">
        <title>Apolygus lucorum genome provides insights into omnivorousness and mesophyll feeding.</title>
        <authorList>
            <person name="Liu Y."/>
            <person name="Liu H."/>
            <person name="Wang H."/>
            <person name="Huang T."/>
            <person name="Liu B."/>
            <person name="Yang B."/>
            <person name="Yin L."/>
            <person name="Li B."/>
            <person name="Zhang Y."/>
            <person name="Zhang S."/>
            <person name="Jiang F."/>
            <person name="Zhang X."/>
            <person name="Ren Y."/>
            <person name="Wang B."/>
            <person name="Wang S."/>
            <person name="Lu Y."/>
            <person name="Wu K."/>
            <person name="Fan W."/>
            <person name="Wang G."/>
        </authorList>
    </citation>
    <scope>NUCLEOTIDE SEQUENCE</scope>
    <source>
        <strain evidence="9">12Hb</strain>
    </source>
</reference>
<evidence type="ECO:0000256" key="2">
    <source>
        <dbReference type="ARBA" id="ARBA00022679"/>
    </source>
</evidence>
<name>A0A8S9Y2M3_APOLU</name>
<organism evidence="9 10">
    <name type="scientific">Apolygus lucorum</name>
    <name type="common">Small green plant bug</name>
    <name type="synonym">Lygocoris lucorum</name>
    <dbReference type="NCBI Taxonomy" id="248454"/>
    <lineage>
        <taxon>Eukaryota</taxon>
        <taxon>Metazoa</taxon>
        <taxon>Ecdysozoa</taxon>
        <taxon>Arthropoda</taxon>
        <taxon>Hexapoda</taxon>
        <taxon>Insecta</taxon>
        <taxon>Pterygota</taxon>
        <taxon>Neoptera</taxon>
        <taxon>Paraneoptera</taxon>
        <taxon>Hemiptera</taxon>
        <taxon>Heteroptera</taxon>
        <taxon>Panheteroptera</taxon>
        <taxon>Cimicomorpha</taxon>
        <taxon>Miridae</taxon>
        <taxon>Mirini</taxon>
        <taxon>Apolygus</taxon>
    </lineage>
</organism>
<sequence length="309" mass="34296">MDHADCKVFVTHLSSAIVAGAKGSKDFVTSVFNATTTTYVCTVTWMTNMTLATLFYDMIPHLPILLLYLQEKAVKKKFFVGFLSALKSSEVDTGSGATRMAVCGRSGRVLDIKCWENETWRSVVNVTWTTGSTNIYRVGHKGKVDLKCEEPASPGTYYPEHLPIVGKESDNDVPRPELAPLQQFSIGERVKVAVEDIEALKRMQEGHGGWNDRMCEVIGVLGRVHRVTDKGDIRVFYPRLNSRWTINPRALAKVPLHIEVGDVIRVSSDKNMVAKLQVGHGEWIQAMSSILGKVGMVMKSTAMGICGYW</sequence>
<keyword evidence="4" id="KW-0677">Repeat</keyword>
<feature type="domain" description="MIB/HERC2" evidence="8">
    <location>
        <begin position="74"/>
        <end position="152"/>
    </location>
</feature>
<dbReference type="EMBL" id="WIXP02000002">
    <property type="protein sequence ID" value="KAF6215433.1"/>
    <property type="molecule type" value="Genomic_DNA"/>
</dbReference>